<dbReference type="Proteomes" id="UP000887565">
    <property type="component" value="Unplaced"/>
</dbReference>
<accession>A0A915K025</accession>
<protein>
    <submittedName>
        <fullName evidence="2">Uncharacterized protein</fullName>
    </submittedName>
</protein>
<sequence length="66" mass="7623">MEILLMRFDINFRVFGHRRMDTFVVTTVAVKFGSARILNVRFGFARIQMSDSDSVLTNFLDSDSET</sequence>
<evidence type="ECO:0000313" key="2">
    <source>
        <dbReference type="WBParaSite" id="nRc.2.0.1.t31243-RA"/>
    </source>
</evidence>
<name>A0A915K025_ROMCU</name>
<keyword evidence="1" id="KW-1185">Reference proteome</keyword>
<reference evidence="2" key="1">
    <citation type="submission" date="2022-11" db="UniProtKB">
        <authorList>
            <consortium name="WormBaseParasite"/>
        </authorList>
    </citation>
    <scope>IDENTIFICATION</scope>
</reference>
<evidence type="ECO:0000313" key="1">
    <source>
        <dbReference type="Proteomes" id="UP000887565"/>
    </source>
</evidence>
<dbReference type="AlphaFoldDB" id="A0A915K025"/>
<proteinExistence type="predicted"/>
<organism evidence="1 2">
    <name type="scientific">Romanomermis culicivorax</name>
    <name type="common">Nematode worm</name>
    <dbReference type="NCBI Taxonomy" id="13658"/>
    <lineage>
        <taxon>Eukaryota</taxon>
        <taxon>Metazoa</taxon>
        <taxon>Ecdysozoa</taxon>
        <taxon>Nematoda</taxon>
        <taxon>Enoplea</taxon>
        <taxon>Dorylaimia</taxon>
        <taxon>Mermithida</taxon>
        <taxon>Mermithoidea</taxon>
        <taxon>Mermithidae</taxon>
        <taxon>Romanomermis</taxon>
    </lineage>
</organism>
<dbReference type="WBParaSite" id="nRc.2.0.1.t31243-RA">
    <property type="protein sequence ID" value="nRc.2.0.1.t31243-RA"/>
    <property type="gene ID" value="nRc.2.0.1.g31243"/>
</dbReference>